<dbReference type="PANTHER" id="PTHR24198:SF165">
    <property type="entry name" value="ANKYRIN REPEAT-CONTAINING PROTEIN-RELATED"/>
    <property type="match status" value="1"/>
</dbReference>
<dbReference type="Gene3D" id="1.25.40.20">
    <property type="entry name" value="Ankyrin repeat-containing domain"/>
    <property type="match status" value="2"/>
</dbReference>
<keyword evidence="5" id="KW-1185">Reference proteome</keyword>
<dbReference type="Pfam" id="PF12796">
    <property type="entry name" value="Ank_2"/>
    <property type="match status" value="1"/>
</dbReference>
<evidence type="ECO:0000313" key="5">
    <source>
        <dbReference type="Proteomes" id="UP000271162"/>
    </source>
</evidence>
<dbReference type="STRING" id="27835.A0A0N4Y2W8"/>
<name>A0A0N4Y2W8_NIPBR</name>
<keyword evidence="1" id="KW-0677">Repeat</keyword>
<dbReference type="SUPFAM" id="SSF48403">
    <property type="entry name" value="Ankyrin repeat"/>
    <property type="match status" value="1"/>
</dbReference>
<keyword evidence="2 3" id="KW-0040">ANK repeat</keyword>
<organism evidence="6">
    <name type="scientific">Nippostrongylus brasiliensis</name>
    <name type="common">Rat hookworm</name>
    <dbReference type="NCBI Taxonomy" id="27835"/>
    <lineage>
        <taxon>Eukaryota</taxon>
        <taxon>Metazoa</taxon>
        <taxon>Ecdysozoa</taxon>
        <taxon>Nematoda</taxon>
        <taxon>Chromadorea</taxon>
        <taxon>Rhabditida</taxon>
        <taxon>Rhabditina</taxon>
        <taxon>Rhabditomorpha</taxon>
        <taxon>Strongyloidea</taxon>
        <taxon>Heligmosomidae</taxon>
        <taxon>Nippostrongylus</taxon>
    </lineage>
</organism>
<gene>
    <name evidence="4" type="ORF">NBR_LOCUS10096</name>
</gene>
<dbReference type="InterPro" id="IPR002110">
    <property type="entry name" value="Ankyrin_rpt"/>
</dbReference>
<evidence type="ECO:0000313" key="6">
    <source>
        <dbReference type="WBParaSite" id="NBR_0001009501-mRNA-1"/>
    </source>
</evidence>
<dbReference type="PROSITE" id="PS50088">
    <property type="entry name" value="ANK_REPEAT"/>
    <property type="match status" value="1"/>
</dbReference>
<dbReference type="EMBL" id="UYSL01020253">
    <property type="protein sequence ID" value="VDL73685.1"/>
    <property type="molecule type" value="Genomic_DNA"/>
</dbReference>
<sequence>MILEGLLMFLGNEVNRPNADGDMPMHLAARGQHAACLDRLINTNHLHSNIQNISGDSPMHIVCSLPESPTKVAMVGRLLANATLNLHLYNEDELTPVHIAISKDYYKTMELILQSRPQQLNADTGNGFPPLLLAAFYGRRRCTEALIELNADVTRYSKLGRTALHLALETWQGAVDKNMDRLACVQVREFCSSCTAIVHSITTSTAEAEEMLKELNMTGRKIALDMTMSRTQFMVNQWCDTGLMKLNGVALQRDDSYVYLGRELKMENELAPEIARRRRVAWAAFRSNCEVIDQVKDAGHRAPVFNASVLPAMC</sequence>
<accession>A0A0N4Y2W8</accession>
<dbReference type="InterPro" id="IPR036770">
    <property type="entry name" value="Ankyrin_rpt-contain_sf"/>
</dbReference>
<proteinExistence type="predicted"/>
<reference evidence="6" key="1">
    <citation type="submission" date="2017-02" db="UniProtKB">
        <authorList>
            <consortium name="WormBaseParasite"/>
        </authorList>
    </citation>
    <scope>IDENTIFICATION</scope>
</reference>
<dbReference type="AlphaFoldDB" id="A0A0N4Y2W8"/>
<feature type="repeat" description="ANK" evidence="3">
    <location>
        <begin position="126"/>
        <end position="158"/>
    </location>
</feature>
<dbReference type="SMART" id="SM00248">
    <property type="entry name" value="ANK"/>
    <property type="match status" value="4"/>
</dbReference>
<evidence type="ECO:0000256" key="3">
    <source>
        <dbReference type="PROSITE-ProRule" id="PRU00023"/>
    </source>
</evidence>
<evidence type="ECO:0000313" key="4">
    <source>
        <dbReference type="EMBL" id="VDL73685.1"/>
    </source>
</evidence>
<dbReference type="Proteomes" id="UP000271162">
    <property type="component" value="Unassembled WGS sequence"/>
</dbReference>
<dbReference type="PANTHER" id="PTHR24198">
    <property type="entry name" value="ANKYRIN REPEAT AND PROTEIN KINASE DOMAIN-CONTAINING PROTEIN"/>
    <property type="match status" value="1"/>
</dbReference>
<reference evidence="4 5" key="2">
    <citation type="submission" date="2018-11" db="EMBL/GenBank/DDBJ databases">
        <authorList>
            <consortium name="Pathogen Informatics"/>
        </authorList>
    </citation>
    <scope>NUCLEOTIDE SEQUENCE [LARGE SCALE GENOMIC DNA]</scope>
</reference>
<protein>
    <submittedName>
        <fullName evidence="6">ANK_REP_REGION domain-containing protein</fullName>
    </submittedName>
</protein>
<dbReference type="WBParaSite" id="NBR_0001009501-mRNA-1">
    <property type="protein sequence ID" value="NBR_0001009501-mRNA-1"/>
    <property type="gene ID" value="NBR_0001009501"/>
</dbReference>
<evidence type="ECO:0000256" key="2">
    <source>
        <dbReference type="ARBA" id="ARBA00023043"/>
    </source>
</evidence>
<evidence type="ECO:0000256" key="1">
    <source>
        <dbReference type="ARBA" id="ARBA00022737"/>
    </source>
</evidence>